<dbReference type="Proteomes" id="UP000000583">
    <property type="component" value="Chromosome"/>
</dbReference>
<dbReference type="KEGG" id="cpa:CP_0403"/>
<protein>
    <submittedName>
        <fullName evidence="1">Uncharacterized protein</fullName>
    </submittedName>
</protein>
<evidence type="ECO:0000313" key="2">
    <source>
        <dbReference type="Proteomes" id="UP000000583"/>
    </source>
</evidence>
<dbReference type="EMBL" id="AE002161">
    <property type="protein sequence ID" value="AAF38248.1"/>
    <property type="molecule type" value="Genomic_DNA"/>
</dbReference>
<proteinExistence type="predicted"/>
<accession>Q9K283</accession>
<sequence>MKSLSVRSAFFSGIVKSLPNLKGKRELFFMGFFITGNS</sequence>
<dbReference type="AlphaFoldDB" id="Q9K283"/>
<organism evidence="1 2">
    <name type="scientific">Chlamydia pneumoniae</name>
    <name type="common">Chlamydophila pneumoniae</name>
    <dbReference type="NCBI Taxonomy" id="83558"/>
    <lineage>
        <taxon>Bacteria</taxon>
        <taxon>Pseudomonadati</taxon>
        <taxon>Chlamydiota</taxon>
        <taxon>Chlamydiia</taxon>
        <taxon>Chlamydiales</taxon>
        <taxon>Chlamydiaceae</taxon>
        <taxon>Chlamydia/Chlamydophila group</taxon>
        <taxon>Chlamydia</taxon>
    </lineage>
</organism>
<gene>
    <name evidence="1" type="ordered locus">CP_0403</name>
</gene>
<dbReference type="PIR" id="H81579">
    <property type="entry name" value="H81579"/>
</dbReference>
<name>Q9K283_CHLPN</name>
<reference evidence="1 2" key="1">
    <citation type="journal article" date="2000" name="Nucleic Acids Res.">
        <title>Genome sequences of Chlamydia trachomatis MoPn and Chlamydia pneumoniae AR39.</title>
        <authorList>
            <person name="Read T.D."/>
            <person name="Brunham R.C."/>
            <person name="Shen C."/>
            <person name="Gill S.R."/>
            <person name="Heidelberg J.F."/>
            <person name="White O."/>
            <person name="Hickey E.K."/>
            <person name="Peterson J.D."/>
            <person name="Utterback T.R."/>
            <person name="Berry K.J."/>
            <person name="Bass S."/>
            <person name="Linher K.D."/>
            <person name="Weidman J.F."/>
            <person name="Khouri H.M."/>
            <person name="Craven B."/>
            <person name="Bowman C."/>
            <person name="Dodson R.J."/>
            <person name="Gwinn M.L."/>
            <person name="Nelson W.C."/>
            <person name="DeBoy R.T."/>
            <person name="Kolonay J.F."/>
            <person name="McClarty G."/>
            <person name="Salzberg S.L."/>
            <person name="Eisen J.A."/>
            <person name="Fraser C.M."/>
        </authorList>
    </citation>
    <scope>NUCLEOTIDE SEQUENCE [LARGE SCALE GENOMIC DNA]</scope>
    <source>
        <strain evidence="1 2">AR39</strain>
    </source>
</reference>
<evidence type="ECO:0000313" key="1">
    <source>
        <dbReference type="EMBL" id="AAF38248.1"/>
    </source>
</evidence>